<dbReference type="AlphaFoldDB" id="A0A9Q9J173"/>
<dbReference type="PROSITE" id="PS51257">
    <property type="entry name" value="PROKAR_LIPOPROTEIN"/>
    <property type="match status" value="1"/>
</dbReference>
<feature type="chain" id="PRO_5040453660" description="Secreted protein" evidence="1">
    <location>
        <begin position="19"/>
        <end position="256"/>
    </location>
</feature>
<accession>A0A9Q9J173</accession>
<feature type="signal peptide" evidence="1">
    <location>
        <begin position="1"/>
        <end position="18"/>
    </location>
</feature>
<evidence type="ECO:0000313" key="2">
    <source>
        <dbReference type="EMBL" id="UXA64645.1"/>
    </source>
</evidence>
<dbReference type="EMBL" id="CP096142">
    <property type="protein sequence ID" value="UXA64645.1"/>
    <property type="molecule type" value="Genomic_DNA"/>
</dbReference>
<organism evidence="2 3">
    <name type="scientific">Xanthomonas prunicola</name>
    <dbReference type="NCBI Taxonomy" id="2053930"/>
    <lineage>
        <taxon>Bacteria</taxon>
        <taxon>Pseudomonadati</taxon>
        <taxon>Pseudomonadota</taxon>
        <taxon>Gammaproteobacteria</taxon>
        <taxon>Lysobacterales</taxon>
        <taxon>Lysobacteraceae</taxon>
        <taxon>Xanthomonas</taxon>
    </lineage>
</organism>
<keyword evidence="1" id="KW-0732">Signal</keyword>
<reference evidence="2" key="1">
    <citation type="submission" date="2022-04" db="EMBL/GenBank/DDBJ databases">
        <title>Xanthomonas prunicola pv. tritici, a pathogen causing a previously unreported foliar disease of wheat.</title>
        <authorList>
            <person name="Clavijo F."/>
            <person name="Curland R.D."/>
            <person name="Dill-Macky R."/>
            <person name="Pereyra S."/>
            <person name="Roman-Reyna V."/>
            <person name="Siri M.I."/>
        </authorList>
    </citation>
    <scope>NUCLEOTIDE SEQUENCE</scope>
    <source>
        <strain evidence="2">CIX249</strain>
    </source>
</reference>
<dbReference type="GeneID" id="75153126"/>
<evidence type="ECO:0008006" key="4">
    <source>
        <dbReference type="Google" id="ProtNLM"/>
    </source>
</evidence>
<sequence length="256" mass="26017">MKHLVTAAIAMAALSGCATVMNDATQPIRVDTKTADGQLIAGADCSISNDKGRVALKSGQTAQVHRSAHDLDVTCVLPGQRDAAGRSISRANMGIWGNILIGGAIGAIVDHTKGTGYTYPSWIQLVFGQTLSFDRHREDRGQPLQGENAPGVVVAAHAASGSGAQNAAVTLPLANEPAVAMQTGVAAAPVGAVSKPMPAGPSMSTEPAAIRAQSISSGLQCGTVQATSASRFSAVCSSGNTVQIDCSGFRCTSTFQ</sequence>
<dbReference type="RefSeq" id="WP_252162347.1">
    <property type="nucleotide sequence ID" value="NZ_CP094827.1"/>
</dbReference>
<protein>
    <recommendedName>
        <fullName evidence="4">Secreted protein</fullName>
    </recommendedName>
</protein>
<gene>
    <name evidence="2" type="ORF">M0D43_17195</name>
</gene>
<dbReference type="Proteomes" id="UP001058381">
    <property type="component" value="Chromosome"/>
</dbReference>
<name>A0A9Q9J173_9XANT</name>
<evidence type="ECO:0000256" key="1">
    <source>
        <dbReference type="SAM" id="SignalP"/>
    </source>
</evidence>
<evidence type="ECO:0000313" key="3">
    <source>
        <dbReference type="Proteomes" id="UP001058381"/>
    </source>
</evidence>
<proteinExistence type="predicted"/>